<feature type="transmembrane region" description="Helical" evidence="2">
    <location>
        <begin position="27"/>
        <end position="57"/>
    </location>
</feature>
<dbReference type="RefSeq" id="WP_213241476.1">
    <property type="nucleotide sequence ID" value="NZ_CP060791.1"/>
</dbReference>
<accession>A0ABX8CE87</accession>
<evidence type="ECO:0000256" key="2">
    <source>
        <dbReference type="SAM" id="Phobius"/>
    </source>
</evidence>
<feature type="transmembrane region" description="Helical" evidence="2">
    <location>
        <begin position="63"/>
        <end position="84"/>
    </location>
</feature>
<feature type="coiled-coil region" evidence="1">
    <location>
        <begin position="97"/>
        <end position="191"/>
    </location>
</feature>
<keyword evidence="2" id="KW-0812">Transmembrane</keyword>
<keyword evidence="2" id="KW-0472">Membrane</keyword>
<dbReference type="GeneID" id="301704222"/>
<proteinExistence type="predicted"/>
<dbReference type="Proteomes" id="UP000680625">
    <property type="component" value="Chromosome"/>
</dbReference>
<evidence type="ECO:0000313" key="4">
    <source>
        <dbReference type="Proteomes" id="UP000680625"/>
    </source>
</evidence>
<gene>
    <name evidence="3" type="ORF">H9Q19_01280</name>
</gene>
<dbReference type="EMBL" id="CP060791">
    <property type="protein sequence ID" value="QVE49328.1"/>
    <property type="molecule type" value="Genomic_DNA"/>
</dbReference>
<keyword evidence="1" id="KW-0175">Coiled coil</keyword>
<organism evidence="3 4">
    <name type="scientific">Chlamydia crocodili</name>
    <dbReference type="NCBI Taxonomy" id="2766982"/>
    <lineage>
        <taxon>Bacteria</taxon>
        <taxon>Pseudomonadati</taxon>
        <taxon>Chlamydiota</taxon>
        <taxon>Chlamydiia</taxon>
        <taxon>Chlamydiales</taxon>
        <taxon>Chlamydiaceae</taxon>
        <taxon>Chlamydia/Chlamydophila group</taxon>
        <taxon>Chlamydia</taxon>
    </lineage>
</organism>
<sequence>MIPSLPLGFAHTQQLASRRYHINKPRIVLITSIIAGILGLTVIAASVALLVLFGAFASTAFNGIIAGIIIGVILLLFIGGMHTANIFKLARARRAEISGSENVLQNFQKRLQDLQNRLSEKETAIATLQSQLDEESSGIQKLLKLKQEELENLTRRYAAMAKESSDLGQLVTRLRAELVELRRILEENKETSNVVIERFRINSELLYSESVLARQSQQAEKIIAESLRTYCEELQSQLREKAQALRNKDQMIEKSTRKVSELKQEISELQIFITDNVANREQKRDVIAELNEKLTALKSNIENLQGYITESTNRNEIEIPTGGILTQRANTLHANVSDIQEFITNNIVIQPSDDTED</sequence>
<keyword evidence="2" id="KW-1133">Transmembrane helix</keyword>
<dbReference type="Gene3D" id="1.20.5.170">
    <property type="match status" value="1"/>
</dbReference>
<protein>
    <submittedName>
        <fullName evidence="3">IncA family protein</fullName>
    </submittedName>
</protein>
<evidence type="ECO:0000256" key="1">
    <source>
        <dbReference type="SAM" id="Coils"/>
    </source>
</evidence>
<evidence type="ECO:0000313" key="3">
    <source>
        <dbReference type="EMBL" id="QVE49328.1"/>
    </source>
</evidence>
<dbReference type="Gene3D" id="6.10.140.920">
    <property type="match status" value="1"/>
</dbReference>
<keyword evidence="4" id="KW-1185">Reference proteome</keyword>
<feature type="coiled-coil region" evidence="1">
    <location>
        <begin position="231"/>
        <end position="307"/>
    </location>
</feature>
<reference evidence="3 4" key="1">
    <citation type="submission" date="2020-08" db="EMBL/GenBank/DDBJ databases">
        <title>Isolation and characterization of novel Chlamydia from Siamese crocodiles (Crocodylus siamensis).</title>
        <authorList>
            <person name="Sariya L."/>
        </authorList>
    </citation>
    <scope>NUCLEOTIDE SEQUENCE [LARGE SCALE GENOMIC DNA]</scope>
    <source>
        <strain evidence="3 4">No. 12</strain>
    </source>
</reference>
<name>A0ABX8CE87_9CHLA</name>